<dbReference type="Proteomes" id="UP001153618">
    <property type="component" value="Unassembled WGS sequence"/>
</dbReference>
<name>A0A9W4HX86_PENOL</name>
<evidence type="ECO:0000313" key="1">
    <source>
        <dbReference type="EMBL" id="CAG8189660.1"/>
    </source>
</evidence>
<accession>A0A9W4HX86</accession>
<comment type="caution">
    <text evidence="1">The sequence shown here is derived from an EMBL/GenBank/DDBJ whole genome shotgun (WGS) entry which is preliminary data.</text>
</comment>
<gene>
    <name evidence="1" type="ORF">POLS_LOCUS7182</name>
</gene>
<protein>
    <submittedName>
        <fullName evidence="1">Uncharacterized protein</fullName>
    </submittedName>
</protein>
<dbReference type="EMBL" id="CAJVOS010000041">
    <property type="protein sequence ID" value="CAG8189660.1"/>
    <property type="molecule type" value="Genomic_DNA"/>
</dbReference>
<dbReference type="AlphaFoldDB" id="A0A9W4HX86"/>
<evidence type="ECO:0000313" key="2">
    <source>
        <dbReference type="Proteomes" id="UP001153618"/>
    </source>
</evidence>
<sequence>MIPALYSRRVLSEVISSQSESFLTILETLSKRFLTAPGVITLSPFEQDWYHSLLKDRLRRLDALHRIGITHGDIHDFHFRLLDDIYDTALYDFSASYTFSMKRPLWVCGGRPRPLDLISEGEREFVLRGVLERVALQDFRAHLLNFSCRASIAGLDSQHIPSIHDALWQSLDEEQQFLELIILKVRHRPDGFSMPTLNSIFPFLEAICPNSDLCWHIRRGRLLCQYESVWAVFSEDKAQPQPITFGCEPQFEAIEELEDSRFMLCLLPHSWDFGSLKTEADFAGLERLRDMCSSLLAAKRPGIIFSRAEFGEEILSREA</sequence>
<organism evidence="1 2">
    <name type="scientific">Penicillium olsonii</name>
    <dbReference type="NCBI Taxonomy" id="99116"/>
    <lineage>
        <taxon>Eukaryota</taxon>
        <taxon>Fungi</taxon>
        <taxon>Dikarya</taxon>
        <taxon>Ascomycota</taxon>
        <taxon>Pezizomycotina</taxon>
        <taxon>Eurotiomycetes</taxon>
        <taxon>Eurotiomycetidae</taxon>
        <taxon>Eurotiales</taxon>
        <taxon>Aspergillaceae</taxon>
        <taxon>Penicillium</taxon>
    </lineage>
</organism>
<keyword evidence="2" id="KW-1185">Reference proteome</keyword>
<reference evidence="1" key="1">
    <citation type="submission" date="2021-07" db="EMBL/GenBank/DDBJ databases">
        <authorList>
            <person name="Branca A.L. A."/>
        </authorList>
    </citation>
    <scope>NUCLEOTIDE SEQUENCE</scope>
</reference>
<proteinExistence type="predicted"/>
<dbReference type="OrthoDB" id="4138941at2759"/>